<evidence type="ECO:0000256" key="4">
    <source>
        <dbReference type="ARBA" id="ARBA00022516"/>
    </source>
</evidence>
<accession>A0AAP0L242</accession>
<dbReference type="GO" id="GO:0019367">
    <property type="term" value="P:fatty acid elongation, saturated fatty acid"/>
    <property type="evidence" value="ECO:0007669"/>
    <property type="project" value="TreeGrafter"/>
</dbReference>
<gene>
    <name evidence="14" type="ORF">Syun_003100</name>
</gene>
<evidence type="ECO:0000256" key="6">
    <source>
        <dbReference type="ARBA" id="ARBA00022692"/>
    </source>
</evidence>
<dbReference type="Proteomes" id="UP001420932">
    <property type="component" value="Unassembled WGS sequence"/>
</dbReference>
<feature type="transmembrane region" description="Helical" evidence="13">
    <location>
        <begin position="161"/>
        <end position="180"/>
    </location>
</feature>
<evidence type="ECO:0000256" key="13">
    <source>
        <dbReference type="SAM" id="Phobius"/>
    </source>
</evidence>
<evidence type="ECO:0000256" key="1">
    <source>
        <dbReference type="ARBA" id="ARBA00004141"/>
    </source>
</evidence>
<evidence type="ECO:0000313" key="14">
    <source>
        <dbReference type="EMBL" id="KAK9162198.1"/>
    </source>
</evidence>
<organism evidence="14 15">
    <name type="scientific">Stephania yunnanensis</name>
    <dbReference type="NCBI Taxonomy" id="152371"/>
    <lineage>
        <taxon>Eukaryota</taxon>
        <taxon>Viridiplantae</taxon>
        <taxon>Streptophyta</taxon>
        <taxon>Embryophyta</taxon>
        <taxon>Tracheophyta</taxon>
        <taxon>Spermatophyta</taxon>
        <taxon>Magnoliopsida</taxon>
        <taxon>Ranunculales</taxon>
        <taxon>Menispermaceae</taxon>
        <taxon>Menispermoideae</taxon>
        <taxon>Cissampelideae</taxon>
        <taxon>Stephania</taxon>
    </lineage>
</organism>
<evidence type="ECO:0000256" key="5">
    <source>
        <dbReference type="ARBA" id="ARBA00022679"/>
    </source>
</evidence>
<dbReference type="PROSITE" id="PS01188">
    <property type="entry name" value="ELO"/>
    <property type="match status" value="1"/>
</dbReference>
<name>A0AAP0L242_9MAGN</name>
<reference evidence="14 15" key="1">
    <citation type="submission" date="2024-01" db="EMBL/GenBank/DDBJ databases">
        <title>Genome assemblies of Stephania.</title>
        <authorList>
            <person name="Yang L."/>
        </authorList>
    </citation>
    <scope>NUCLEOTIDE SEQUENCE [LARGE SCALE GENOMIC DNA]</scope>
    <source>
        <strain evidence="14">YNDBR</strain>
        <tissue evidence="14">Leaf</tissue>
    </source>
</reference>
<evidence type="ECO:0000256" key="8">
    <source>
        <dbReference type="ARBA" id="ARBA00022989"/>
    </source>
</evidence>
<sequence>MEWAVANVRYWLVEHPTVRTFEWRSGRTWGASPLFLATTLFAYVSITTTLRYFIVKSTAQNPSTSPNTSPPSVLRIISAVLRIISAVHSLLLVLISLTMALGCALSTITQAPDVRWIFCFPANHTPPRGPVFFWAYVFYLSKILEFGDTALILLSNSIRRLTFLHVYHHTVVLIMCYVWLEAAQSLVPVALVTNAAVHVVMYLYYAVCALGAAAVEEGRHGFADWAVCVQLFSVGGDALDAFSRWWWSYGQSKRRGLKGKDE</sequence>
<keyword evidence="15" id="KW-1185">Reference proteome</keyword>
<evidence type="ECO:0000313" key="15">
    <source>
        <dbReference type="Proteomes" id="UP001420932"/>
    </source>
</evidence>
<dbReference type="GO" id="GO:0030148">
    <property type="term" value="P:sphingolipid biosynthetic process"/>
    <property type="evidence" value="ECO:0007669"/>
    <property type="project" value="TreeGrafter"/>
</dbReference>
<evidence type="ECO:0000256" key="11">
    <source>
        <dbReference type="ARBA" id="ARBA00023160"/>
    </source>
</evidence>
<feature type="transmembrane region" description="Helical" evidence="13">
    <location>
        <begin position="90"/>
        <end position="111"/>
    </location>
</feature>
<dbReference type="GO" id="GO:0005789">
    <property type="term" value="C:endoplasmic reticulum membrane"/>
    <property type="evidence" value="ECO:0007669"/>
    <property type="project" value="TreeGrafter"/>
</dbReference>
<evidence type="ECO:0000256" key="9">
    <source>
        <dbReference type="ARBA" id="ARBA00023098"/>
    </source>
</evidence>
<evidence type="ECO:0000256" key="3">
    <source>
        <dbReference type="ARBA" id="ARBA00012307"/>
    </source>
</evidence>
<dbReference type="PANTHER" id="PTHR11157">
    <property type="entry name" value="FATTY ACID ACYL TRANSFERASE-RELATED"/>
    <property type="match status" value="1"/>
</dbReference>
<dbReference type="GO" id="GO:0034625">
    <property type="term" value="P:fatty acid elongation, monounsaturated fatty acid"/>
    <property type="evidence" value="ECO:0007669"/>
    <property type="project" value="TreeGrafter"/>
</dbReference>
<feature type="transmembrane region" description="Helical" evidence="13">
    <location>
        <begin position="34"/>
        <end position="54"/>
    </location>
</feature>
<evidence type="ECO:0000256" key="7">
    <source>
        <dbReference type="ARBA" id="ARBA00022832"/>
    </source>
</evidence>
<keyword evidence="6 13" id="KW-0812">Transmembrane</keyword>
<feature type="transmembrane region" description="Helical" evidence="13">
    <location>
        <begin position="186"/>
        <end position="215"/>
    </location>
</feature>
<comment type="caution">
    <text evidence="14">The sequence shown here is derived from an EMBL/GenBank/DDBJ whole genome shotgun (WGS) entry which is preliminary data.</text>
</comment>
<keyword evidence="4" id="KW-0444">Lipid biosynthesis</keyword>
<dbReference type="GO" id="GO:0009922">
    <property type="term" value="F:fatty acid elongase activity"/>
    <property type="evidence" value="ECO:0007669"/>
    <property type="project" value="UniProtKB-EC"/>
</dbReference>
<protein>
    <recommendedName>
        <fullName evidence="3">very-long-chain 3-oxoacyl-CoA synthase</fullName>
        <ecNumber evidence="3">2.3.1.199</ecNumber>
    </recommendedName>
</protein>
<keyword evidence="8 13" id="KW-1133">Transmembrane helix</keyword>
<keyword evidence="11" id="KW-0275">Fatty acid biosynthesis</keyword>
<dbReference type="AlphaFoldDB" id="A0AAP0L242"/>
<dbReference type="EC" id="2.3.1.199" evidence="3"/>
<evidence type="ECO:0000256" key="12">
    <source>
        <dbReference type="ARBA" id="ARBA00047375"/>
    </source>
</evidence>
<keyword evidence="9" id="KW-0443">Lipid metabolism</keyword>
<dbReference type="PANTHER" id="PTHR11157:SF134">
    <property type="entry name" value="ELONGATION OF FATTY ACIDS PROTEIN 1-RELATED"/>
    <property type="match status" value="1"/>
</dbReference>
<evidence type="ECO:0000256" key="2">
    <source>
        <dbReference type="ARBA" id="ARBA00007263"/>
    </source>
</evidence>
<dbReference type="GO" id="GO:0042761">
    <property type="term" value="P:very long-chain fatty acid biosynthetic process"/>
    <property type="evidence" value="ECO:0007669"/>
    <property type="project" value="TreeGrafter"/>
</dbReference>
<keyword evidence="5" id="KW-0808">Transferase</keyword>
<keyword evidence="10 13" id="KW-0472">Membrane</keyword>
<evidence type="ECO:0000256" key="10">
    <source>
        <dbReference type="ARBA" id="ARBA00023136"/>
    </source>
</evidence>
<comment type="similarity">
    <text evidence="2">Belongs to the ELO family.</text>
</comment>
<dbReference type="EMBL" id="JBBNAF010000002">
    <property type="protein sequence ID" value="KAK9162198.1"/>
    <property type="molecule type" value="Genomic_DNA"/>
</dbReference>
<dbReference type="GO" id="GO:0034626">
    <property type="term" value="P:fatty acid elongation, polyunsaturated fatty acid"/>
    <property type="evidence" value="ECO:0007669"/>
    <property type="project" value="TreeGrafter"/>
</dbReference>
<keyword evidence="7" id="KW-0276">Fatty acid metabolism</keyword>
<proteinExistence type="inferred from homology"/>
<feature type="transmembrane region" description="Helical" evidence="13">
    <location>
        <begin position="131"/>
        <end position="154"/>
    </location>
</feature>
<comment type="subcellular location">
    <subcellularLocation>
        <location evidence="1">Membrane</location>
        <topology evidence="1">Multi-pass membrane protein</topology>
    </subcellularLocation>
</comment>
<dbReference type="InterPro" id="IPR030457">
    <property type="entry name" value="ELO_CS"/>
</dbReference>
<dbReference type="Pfam" id="PF01151">
    <property type="entry name" value="ELO"/>
    <property type="match status" value="1"/>
</dbReference>
<dbReference type="InterPro" id="IPR002076">
    <property type="entry name" value="ELO_fam"/>
</dbReference>
<comment type="catalytic activity">
    <reaction evidence="12">
        <text>a very-long-chain acyl-CoA + malonyl-CoA + H(+) = a very-long-chain 3-oxoacyl-CoA + CO2 + CoA</text>
        <dbReference type="Rhea" id="RHEA:32727"/>
        <dbReference type="ChEBI" id="CHEBI:15378"/>
        <dbReference type="ChEBI" id="CHEBI:16526"/>
        <dbReference type="ChEBI" id="CHEBI:57287"/>
        <dbReference type="ChEBI" id="CHEBI:57384"/>
        <dbReference type="ChEBI" id="CHEBI:90725"/>
        <dbReference type="ChEBI" id="CHEBI:90736"/>
        <dbReference type="EC" id="2.3.1.199"/>
    </reaction>
</comment>